<feature type="domain" description="Transketolase-like pyrimidine-binding" evidence="8">
    <location>
        <begin position="415"/>
        <end position="618"/>
    </location>
</feature>
<comment type="catalytic activity">
    <reaction evidence="7">
        <text>N(6)-[(R)-lipoyl]-L-lysyl-[protein] + pyruvate + H(+) = N(6)-[(R)-S(8)-acetyldihydrolipoyl]-L-lysyl-[protein] + CO2</text>
        <dbReference type="Rhea" id="RHEA:19189"/>
        <dbReference type="Rhea" id="RHEA-COMP:10474"/>
        <dbReference type="Rhea" id="RHEA-COMP:10478"/>
        <dbReference type="ChEBI" id="CHEBI:15361"/>
        <dbReference type="ChEBI" id="CHEBI:15378"/>
        <dbReference type="ChEBI" id="CHEBI:16526"/>
        <dbReference type="ChEBI" id="CHEBI:83099"/>
        <dbReference type="ChEBI" id="CHEBI:83111"/>
        <dbReference type="EC" id="1.2.4.1"/>
    </reaction>
</comment>
<comment type="cofactor">
    <cofactor evidence="4">
        <name>thiamine diphosphate</name>
        <dbReference type="ChEBI" id="CHEBI:58937"/>
    </cofactor>
</comment>
<dbReference type="PIRSF" id="PIRSF000156">
    <property type="entry name" value="Pyruvate_dh_E1"/>
    <property type="match status" value="1"/>
</dbReference>
<evidence type="ECO:0000256" key="1">
    <source>
        <dbReference type="ARBA" id="ARBA00001936"/>
    </source>
</evidence>
<reference evidence="9" key="1">
    <citation type="submission" date="2023-03" db="EMBL/GenBank/DDBJ databases">
        <authorList>
            <person name="Steffen K."/>
            <person name="Cardenas P."/>
        </authorList>
    </citation>
    <scope>NUCLEOTIDE SEQUENCE</scope>
</reference>
<comment type="similarity">
    <text evidence="5">Belongs to the transketolase family.</text>
</comment>
<evidence type="ECO:0000256" key="7">
    <source>
        <dbReference type="ARBA" id="ARBA00051231"/>
    </source>
</evidence>
<dbReference type="InterPro" id="IPR029061">
    <property type="entry name" value="THDP-binding"/>
</dbReference>
<name>A0AA35WJ63_GEOBA</name>
<evidence type="ECO:0000313" key="10">
    <source>
        <dbReference type="Proteomes" id="UP001174909"/>
    </source>
</evidence>
<dbReference type="EMBL" id="CASHTH010001466">
    <property type="protein sequence ID" value="CAI8015717.1"/>
    <property type="molecule type" value="Genomic_DNA"/>
</dbReference>
<dbReference type="GO" id="GO:0005737">
    <property type="term" value="C:cytoplasm"/>
    <property type="evidence" value="ECO:0007669"/>
    <property type="project" value="UniProtKB-ARBA"/>
</dbReference>
<dbReference type="GO" id="GO:0004739">
    <property type="term" value="F:pyruvate dehydrogenase (acetyl-transferring) activity"/>
    <property type="evidence" value="ECO:0007669"/>
    <property type="project" value="UniProtKB-EC"/>
</dbReference>
<comment type="cofactor">
    <cofactor evidence="3">
        <name>Mg(2+)</name>
        <dbReference type="ChEBI" id="CHEBI:18420"/>
    </cofactor>
</comment>
<keyword evidence="10" id="KW-1185">Reference proteome</keyword>
<keyword evidence="9" id="KW-0670">Pyruvate</keyword>
<dbReference type="SUPFAM" id="SSF52518">
    <property type="entry name" value="Thiamin diphosphate-binding fold (THDP-binding)"/>
    <property type="match status" value="2"/>
</dbReference>
<protein>
    <recommendedName>
        <fullName evidence="6">Pyruvate dehydrogenase E1 component</fullName>
    </recommendedName>
</protein>
<evidence type="ECO:0000256" key="6">
    <source>
        <dbReference type="ARBA" id="ARBA00017172"/>
    </source>
</evidence>
<dbReference type="PANTHER" id="PTHR43825">
    <property type="entry name" value="PYRUVATE DEHYDROGENASE E1 COMPONENT"/>
    <property type="match status" value="1"/>
</dbReference>
<comment type="cofactor">
    <cofactor evidence="2">
        <name>Co(2+)</name>
        <dbReference type="ChEBI" id="CHEBI:48828"/>
    </cofactor>
</comment>
<dbReference type="InterPro" id="IPR041621">
    <property type="entry name" value="PDH_E1_M"/>
</dbReference>
<dbReference type="InterPro" id="IPR033248">
    <property type="entry name" value="Transketolase_C"/>
</dbReference>
<evidence type="ECO:0000259" key="8">
    <source>
        <dbReference type="SMART" id="SM00861"/>
    </source>
</evidence>
<dbReference type="SUPFAM" id="SSF52922">
    <property type="entry name" value="TK C-terminal domain-like"/>
    <property type="match status" value="1"/>
</dbReference>
<gene>
    <name evidence="9" type="ORF">GBAR_LOCUS9697</name>
</gene>
<dbReference type="Pfam" id="PF17831">
    <property type="entry name" value="PDH_E1_M"/>
    <property type="match status" value="1"/>
</dbReference>
<dbReference type="Pfam" id="PF00456">
    <property type="entry name" value="Transketolase_N"/>
    <property type="match status" value="1"/>
</dbReference>
<dbReference type="Proteomes" id="UP001174909">
    <property type="component" value="Unassembled WGS sequence"/>
</dbReference>
<comment type="caution">
    <text evidence="9">The sequence shown here is derived from an EMBL/GenBank/DDBJ whole genome shotgun (WGS) entry which is preliminary data.</text>
</comment>
<dbReference type="InterPro" id="IPR005474">
    <property type="entry name" value="Transketolase_N"/>
</dbReference>
<proteinExistence type="inferred from homology"/>
<dbReference type="Gene3D" id="3.40.50.920">
    <property type="match status" value="1"/>
</dbReference>
<dbReference type="InterPro" id="IPR009014">
    <property type="entry name" value="Transketo_C/PFOR_II"/>
</dbReference>
<evidence type="ECO:0000313" key="9">
    <source>
        <dbReference type="EMBL" id="CAI8015717.1"/>
    </source>
</evidence>
<dbReference type="Gene3D" id="3.40.50.970">
    <property type="match status" value="2"/>
</dbReference>
<evidence type="ECO:0000256" key="5">
    <source>
        <dbReference type="ARBA" id="ARBA00007131"/>
    </source>
</evidence>
<evidence type="ECO:0000256" key="4">
    <source>
        <dbReference type="ARBA" id="ARBA00001964"/>
    </source>
</evidence>
<dbReference type="PANTHER" id="PTHR43825:SF4">
    <property type="entry name" value="PYRUVATE DEHYDROGENASE E1 COMPONENT"/>
    <property type="match status" value="1"/>
</dbReference>
<dbReference type="AlphaFoldDB" id="A0AA35WJ63"/>
<dbReference type="InterPro" id="IPR004660">
    <property type="entry name" value="PDH_E1"/>
</dbReference>
<dbReference type="Pfam" id="PF02780">
    <property type="entry name" value="Transketolase_C"/>
    <property type="match status" value="1"/>
</dbReference>
<organism evidence="9 10">
    <name type="scientific">Geodia barretti</name>
    <name type="common">Barrett's horny sponge</name>
    <dbReference type="NCBI Taxonomy" id="519541"/>
    <lineage>
        <taxon>Eukaryota</taxon>
        <taxon>Metazoa</taxon>
        <taxon>Porifera</taxon>
        <taxon>Demospongiae</taxon>
        <taxon>Heteroscleromorpha</taxon>
        <taxon>Tetractinellida</taxon>
        <taxon>Astrophorina</taxon>
        <taxon>Geodiidae</taxon>
        <taxon>Geodia</taxon>
    </lineage>
</organism>
<evidence type="ECO:0000256" key="2">
    <source>
        <dbReference type="ARBA" id="ARBA00001941"/>
    </source>
</evidence>
<dbReference type="SMART" id="SM00861">
    <property type="entry name" value="Transket_pyr"/>
    <property type="match status" value="1"/>
</dbReference>
<sequence length="770" mass="86033">MATAIREQTDPYLDRDTILRQIQDRVLWLSMQMVHYANNVRHSPDGKVGGHQASSASVVTIMTSLYFDYMRGGDRISVKPHASPVYHAIQYLLGNLDGEYLKTLRGFHGLQAYPSQTKDPDAVDFSTGSVGLGPVAPNFAALTEEYLRSHLHFYNRAPRRYISLVGDAELDEGSIWEAIAEPEMADLDNVLWVVDLNRQSLDRIIPGIRVGSWREMFAANGWNFLDVKYGRRLQSAFAEPNGELLRMCIDEMSNEAYQRLLRVDPSTLREWLPRSSRYPRDLARFISRWDDDEFHSLFSNLGGHDFSMLRDAFARADELRGPTVVFAYTFKGWMLPSIGDPRNHSNLLSTTQMDELRERVGLSKSQVWSGFAPDSAAGRKCLDTADHLRSSESRPFSSLVHRLPTDLDHEYRGSISTLQIYGLVLTDLSRNLPEVADRIVTVSPDVASSTGLGGWINRAGVWKRTEPELLPEEEVASALRWNESSQGQHIELGISENNLFMMLGQLGQSFEANGELLFPIGSLYDPFVRRGLDAFMYSIYAGAKFIVVGTPSGITLAPEGGAHQSLITPSIGIEMPELDFYEPCFGKEVEWIMLSALEQVRRRRRSSYLRLTSKRVDQSLLTLPEDAGEREQLRLQVLSGAYRLVSRASEAHYQPGENVVNIMACGAMIPEAVEASEELLREGVFANIINITGPGPLYRHYQDTERKAPVVTVADGHPHSLAWLGGALGTTVTPLGVTEFGQSGSRTELYKEYAIDVDSIIAACFTALDI</sequence>
<accession>A0AA35WJ63</accession>
<evidence type="ECO:0000256" key="3">
    <source>
        <dbReference type="ARBA" id="ARBA00001946"/>
    </source>
</evidence>
<comment type="cofactor">
    <cofactor evidence="1">
        <name>Mn(2+)</name>
        <dbReference type="ChEBI" id="CHEBI:29035"/>
    </cofactor>
</comment>
<dbReference type="InterPro" id="IPR005475">
    <property type="entry name" value="Transketolase-like_Pyr-bd"/>
</dbReference>
<dbReference type="InterPro" id="IPR051157">
    <property type="entry name" value="PDH/Transketolase"/>
</dbReference>